<feature type="signal peptide" evidence="1">
    <location>
        <begin position="1"/>
        <end position="22"/>
    </location>
</feature>
<dbReference type="SUPFAM" id="SSF53474">
    <property type="entry name" value="alpha/beta-Hydrolases"/>
    <property type="match status" value="1"/>
</dbReference>
<feature type="domain" description="AB hydrolase-1" evidence="2">
    <location>
        <begin position="61"/>
        <end position="288"/>
    </location>
</feature>
<protein>
    <submittedName>
        <fullName evidence="3">Pimeloyl-ACP methyl ester carboxylesterase</fullName>
    </submittedName>
</protein>
<evidence type="ECO:0000256" key="1">
    <source>
        <dbReference type="SAM" id="SignalP"/>
    </source>
</evidence>
<keyword evidence="1" id="KW-0732">Signal</keyword>
<dbReference type="AlphaFoldDB" id="A0A1M4YTL6"/>
<keyword evidence="4" id="KW-1185">Reference proteome</keyword>
<sequence>MSRRLSYILISALVALPLPALAADESPAGGVDIGGGRKMFMTCRGTGSPTVIVVAGAKAAADDWTTGSPVFADVAKFTRICAYDRPGTPLADGSPSRSDPVPMPITAADAASDLRALVTSAGIERPVMIVGHSFGGLIARLYAMTYPADVNGMVLVDALSEGLRAAETKAEWANQKVILEGDLTEALRLYPEIERSDADASFDQLLAAPPLRPMPLIVLSADQAWGPLVAGFIAAGSLPANTPPDIGYVTDRAQKSAQAGLAALVPGAKHVVDTRSGHEIHKDQPQLVTASIREVVDAVRAGNTRAVR</sequence>
<proteinExistence type="predicted"/>
<accession>A0A1M4YTL6</accession>
<dbReference type="InterPro" id="IPR000073">
    <property type="entry name" value="AB_hydrolase_1"/>
</dbReference>
<dbReference type="EMBL" id="FQUP01000001">
    <property type="protein sequence ID" value="SHF09088.1"/>
    <property type="molecule type" value="Genomic_DNA"/>
</dbReference>
<dbReference type="RefSeq" id="WP_073052160.1">
    <property type="nucleotide sequence ID" value="NZ_FQUP01000001.1"/>
</dbReference>
<dbReference type="PANTHER" id="PTHR43798">
    <property type="entry name" value="MONOACYLGLYCEROL LIPASE"/>
    <property type="match status" value="1"/>
</dbReference>
<organism evidence="3 4">
    <name type="scientific">Kaistia soli DSM 19436</name>
    <dbReference type="NCBI Taxonomy" id="1122133"/>
    <lineage>
        <taxon>Bacteria</taxon>
        <taxon>Pseudomonadati</taxon>
        <taxon>Pseudomonadota</taxon>
        <taxon>Alphaproteobacteria</taxon>
        <taxon>Hyphomicrobiales</taxon>
        <taxon>Kaistiaceae</taxon>
        <taxon>Kaistia</taxon>
    </lineage>
</organism>
<evidence type="ECO:0000259" key="2">
    <source>
        <dbReference type="Pfam" id="PF12697"/>
    </source>
</evidence>
<feature type="chain" id="PRO_5012612381" evidence="1">
    <location>
        <begin position="23"/>
        <end position="308"/>
    </location>
</feature>
<gene>
    <name evidence="3" type="ORF">SAMN02745157_1614</name>
</gene>
<evidence type="ECO:0000313" key="4">
    <source>
        <dbReference type="Proteomes" id="UP000184485"/>
    </source>
</evidence>
<reference evidence="3 4" key="1">
    <citation type="submission" date="2016-11" db="EMBL/GenBank/DDBJ databases">
        <authorList>
            <person name="Jaros S."/>
            <person name="Januszkiewicz K."/>
            <person name="Wedrychowicz H."/>
        </authorList>
    </citation>
    <scope>NUCLEOTIDE SEQUENCE [LARGE SCALE GENOMIC DNA]</scope>
    <source>
        <strain evidence="3 4">DSM 19436</strain>
    </source>
</reference>
<dbReference type="OrthoDB" id="9793083at2"/>
<dbReference type="GO" id="GO:0016020">
    <property type="term" value="C:membrane"/>
    <property type="evidence" value="ECO:0007669"/>
    <property type="project" value="TreeGrafter"/>
</dbReference>
<dbReference type="STRING" id="1122133.SAMN02745157_1614"/>
<dbReference type="Proteomes" id="UP000184485">
    <property type="component" value="Unassembled WGS sequence"/>
</dbReference>
<evidence type="ECO:0000313" key="3">
    <source>
        <dbReference type="EMBL" id="SHF09088.1"/>
    </source>
</evidence>
<name>A0A1M4YTL6_9HYPH</name>
<dbReference type="InterPro" id="IPR050266">
    <property type="entry name" value="AB_hydrolase_sf"/>
</dbReference>
<dbReference type="Gene3D" id="3.40.50.1820">
    <property type="entry name" value="alpha/beta hydrolase"/>
    <property type="match status" value="1"/>
</dbReference>
<dbReference type="PANTHER" id="PTHR43798:SF33">
    <property type="entry name" value="HYDROLASE, PUTATIVE (AFU_ORTHOLOGUE AFUA_2G14860)-RELATED"/>
    <property type="match status" value="1"/>
</dbReference>
<dbReference type="Pfam" id="PF12697">
    <property type="entry name" value="Abhydrolase_6"/>
    <property type="match status" value="1"/>
</dbReference>
<dbReference type="InterPro" id="IPR029058">
    <property type="entry name" value="AB_hydrolase_fold"/>
</dbReference>